<dbReference type="Proteomes" id="UP000464178">
    <property type="component" value="Chromosome"/>
</dbReference>
<dbReference type="InterPro" id="IPR051619">
    <property type="entry name" value="TypeII_TA_RNase_PINc/VapC"/>
</dbReference>
<sequence>MIFPTFAPPTTRTPSFVLDASVVATWGIPRRYVVYTHRVRSQLASGVALTTATWPFDVAEQLLAAVQRGETTRPRVDALLTGLSGFRLYIDDEGPFRVWPTTLDLAHAHDISVRDAAYLELALRIDLPLATVDATLTRAAVAARVTIFTP</sequence>
<dbReference type="PANTHER" id="PTHR35901:SF1">
    <property type="entry name" value="EXONUCLEASE VAPC9"/>
    <property type="match status" value="1"/>
</dbReference>
<evidence type="ECO:0000313" key="2">
    <source>
        <dbReference type="EMBL" id="VTS02136.1"/>
    </source>
</evidence>
<dbReference type="KEGG" id="gms:SOIL9_76170"/>
<dbReference type="CDD" id="cd09873">
    <property type="entry name" value="PIN_Pae0151-like"/>
    <property type="match status" value="1"/>
</dbReference>
<gene>
    <name evidence="2" type="ORF">SOIL9_76170</name>
</gene>
<dbReference type="SUPFAM" id="SSF88723">
    <property type="entry name" value="PIN domain-like"/>
    <property type="match status" value="1"/>
</dbReference>
<protein>
    <submittedName>
        <fullName evidence="2">Ribonuclease VapC</fullName>
    </submittedName>
</protein>
<dbReference type="PANTHER" id="PTHR35901">
    <property type="entry name" value="RIBONUCLEASE VAPC3"/>
    <property type="match status" value="1"/>
</dbReference>
<dbReference type="Gene3D" id="3.40.50.1010">
    <property type="entry name" value="5'-nuclease"/>
    <property type="match status" value="1"/>
</dbReference>
<evidence type="ECO:0000256" key="1">
    <source>
        <dbReference type="ARBA" id="ARBA00022842"/>
    </source>
</evidence>
<proteinExistence type="predicted"/>
<name>A0A6P2DH58_9BACT</name>
<evidence type="ECO:0000313" key="3">
    <source>
        <dbReference type="Proteomes" id="UP000464178"/>
    </source>
</evidence>
<dbReference type="EMBL" id="LR593886">
    <property type="protein sequence ID" value="VTS02136.1"/>
    <property type="molecule type" value="Genomic_DNA"/>
</dbReference>
<reference evidence="2 3" key="1">
    <citation type="submission" date="2019-05" db="EMBL/GenBank/DDBJ databases">
        <authorList>
            <consortium name="Science for Life Laboratories"/>
        </authorList>
    </citation>
    <scope>NUCLEOTIDE SEQUENCE [LARGE SCALE GENOMIC DNA]</scope>
    <source>
        <strain evidence="2">Soil9</strain>
    </source>
</reference>
<dbReference type="RefSeq" id="WP_162672656.1">
    <property type="nucleotide sequence ID" value="NZ_LR593886.1"/>
</dbReference>
<keyword evidence="1" id="KW-0460">Magnesium</keyword>
<organism evidence="2 3">
    <name type="scientific">Gemmata massiliana</name>
    <dbReference type="NCBI Taxonomy" id="1210884"/>
    <lineage>
        <taxon>Bacteria</taxon>
        <taxon>Pseudomonadati</taxon>
        <taxon>Planctomycetota</taxon>
        <taxon>Planctomycetia</taxon>
        <taxon>Gemmatales</taxon>
        <taxon>Gemmataceae</taxon>
        <taxon>Gemmata</taxon>
    </lineage>
</organism>
<dbReference type="InterPro" id="IPR029060">
    <property type="entry name" value="PIN-like_dom_sf"/>
</dbReference>
<dbReference type="AlphaFoldDB" id="A0A6P2DH58"/>
<keyword evidence="3" id="KW-1185">Reference proteome</keyword>
<dbReference type="InterPro" id="IPR044153">
    <property type="entry name" value="PIN_Pae0151-like"/>
</dbReference>
<accession>A0A6P2DH58</accession>